<sequence length="132" mass="14692">MLHQVADPTAALAMIRVVILEWENADAEQVPATVVLAYLVDKLDTWLCRKGSLLPSQWTGPEGEGWQGYNRYTCAEITDPGWALDRVRTLVRQVQEGKAGQRVSDRLFSLVAGLDKLATDEQAVPRQWQTAA</sequence>
<protein>
    <submittedName>
        <fullName evidence="1">Uncharacterized protein</fullName>
    </submittedName>
</protein>
<dbReference type="Proteomes" id="UP001515943">
    <property type="component" value="Unassembled WGS sequence"/>
</dbReference>
<dbReference type="RefSeq" id="WP_167978407.1">
    <property type="nucleotide sequence ID" value="NZ_VSRL01000195.1"/>
</dbReference>
<organism evidence="1 2">
    <name type="scientific">Lentzea indica</name>
    <dbReference type="NCBI Taxonomy" id="2604800"/>
    <lineage>
        <taxon>Bacteria</taxon>
        <taxon>Bacillati</taxon>
        <taxon>Actinomycetota</taxon>
        <taxon>Actinomycetes</taxon>
        <taxon>Pseudonocardiales</taxon>
        <taxon>Pseudonocardiaceae</taxon>
        <taxon>Lentzea</taxon>
    </lineage>
</organism>
<evidence type="ECO:0000313" key="1">
    <source>
        <dbReference type="EMBL" id="NKE61761.1"/>
    </source>
</evidence>
<gene>
    <name evidence="1" type="ORF">FXN61_35385</name>
</gene>
<accession>A0ABX1FRW5</accession>
<proteinExistence type="predicted"/>
<evidence type="ECO:0000313" key="2">
    <source>
        <dbReference type="Proteomes" id="UP001515943"/>
    </source>
</evidence>
<name>A0ABX1FRW5_9PSEU</name>
<comment type="caution">
    <text evidence="1">The sequence shown here is derived from an EMBL/GenBank/DDBJ whole genome shotgun (WGS) entry which is preliminary data.</text>
</comment>
<keyword evidence="2" id="KW-1185">Reference proteome</keyword>
<reference evidence="1 2" key="1">
    <citation type="submission" date="2019-08" db="EMBL/GenBank/DDBJ databases">
        <title>Lentzea from Indian Himalayas.</title>
        <authorList>
            <person name="Mandal S."/>
            <person name="Mallick Gupta A."/>
            <person name="Maiti P.K."/>
            <person name="Sarkar J."/>
            <person name="Mandal S."/>
        </authorList>
    </citation>
    <scope>NUCLEOTIDE SEQUENCE [LARGE SCALE GENOMIC DNA]</scope>
    <source>
        <strain evidence="1 2">PSKA42</strain>
    </source>
</reference>
<dbReference type="EMBL" id="VSRL01000195">
    <property type="protein sequence ID" value="NKE61761.1"/>
    <property type="molecule type" value="Genomic_DNA"/>
</dbReference>